<proteinExistence type="predicted"/>
<dbReference type="EMBL" id="AQPX01000051">
    <property type="protein sequence ID" value="EON70199.1"/>
    <property type="molecule type" value="Genomic_DNA"/>
</dbReference>
<comment type="caution">
    <text evidence="2">The sequence shown here is derived from an EMBL/GenBank/DDBJ whole genome shotgun (WGS) entry which is preliminary data.</text>
</comment>
<feature type="transmembrane region" description="Helical" evidence="1">
    <location>
        <begin position="12"/>
        <end position="37"/>
    </location>
</feature>
<dbReference type="HOGENOM" id="CLU_2753063_0_0_9"/>
<dbReference type="RefSeq" id="WP_010861432.1">
    <property type="nucleotide sequence ID" value="NZ_KB933426.1"/>
</dbReference>
<evidence type="ECO:0000313" key="3">
    <source>
        <dbReference type="Proteomes" id="UP000013911"/>
    </source>
</evidence>
<sequence>MKKWQRSKGFVISWYILLMAWLLLSIFVPGIISYFFILFSAFGAIYNHINYKKAIQSQNTLNVKSVDLNK</sequence>
<keyword evidence="1" id="KW-1133">Transmembrane helix</keyword>
<evidence type="ECO:0000313" key="2">
    <source>
        <dbReference type="EMBL" id="EON70199.1"/>
    </source>
</evidence>
<evidence type="ECO:0000256" key="1">
    <source>
        <dbReference type="SAM" id="Phobius"/>
    </source>
</evidence>
<dbReference type="Proteomes" id="UP000013911">
    <property type="component" value="Unassembled WGS sequence"/>
</dbReference>
<gene>
    <name evidence="2" type="ORF">H131_22701</name>
</gene>
<dbReference type="PATRIC" id="fig|1285586.5.peg.4735"/>
<keyword evidence="1" id="KW-0812">Transmembrane</keyword>
<accession>R7Z854</accession>
<protein>
    <submittedName>
        <fullName evidence="2">Uncharacterized protein</fullName>
    </submittedName>
</protein>
<name>R7Z854_LYSSH</name>
<dbReference type="AlphaFoldDB" id="R7Z854"/>
<organism evidence="2 3">
    <name type="scientific">Lysinibacillus sphaericus OT4b.31</name>
    <dbReference type="NCBI Taxonomy" id="1285586"/>
    <lineage>
        <taxon>Bacteria</taxon>
        <taxon>Bacillati</taxon>
        <taxon>Bacillota</taxon>
        <taxon>Bacilli</taxon>
        <taxon>Bacillales</taxon>
        <taxon>Bacillaceae</taxon>
        <taxon>Lysinibacillus</taxon>
    </lineage>
</organism>
<reference evidence="2 3" key="1">
    <citation type="submission" date="2013-04" db="EMBL/GenBank/DDBJ databases">
        <title>Draft genome of the heavy metal tolerant bacterium Lysinibacillus sphaericus strain OT4b.31.</title>
        <authorList>
            <person name="Pena-Montenegro T.D."/>
            <person name="Dussan J."/>
        </authorList>
    </citation>
    <scope>NUCLEOTIDE SEQUENCE [LARGE SCALE GENOMIC DNA]</scope>
    <source>
        <strain evidence="2 3">OT4b.31</strain>
    </source>
</reference>
<keyword evidence="1" id="KW-0472">Membrane</keyword>